<keyword evidence="8" id="KW-0694">RNA-binding</keyword>
<dbReference type="GO" id="GO:0070475">
    <property type="term" value="P:rRNA base methylation"/>
    <property type="evidence" value="ECO:0007669"/>
    <property type="project" value="InterPro"/>
</dbReference>
<keyword evidence="9" id="KW-0472">Membrane</keyword>
<evidence type="ECO:0000256" key="3">
    <source>
        <dbReference type="ARBA" id="ARBA00022552"/>
    </source>
</evidence>
<dbReference type="Gene3D" id="3.40.1280.10">
    <property type="match status" value="1"/>
</dbReference>
<keyword evidence="9" id="KW-1133">Transmembrane helix</keyword>
<evidence type="ECO:0000256" key="2">
    <source>
        <dbReference type="ARBA" id="ARBA00022517"/>
    </source>
</evidence>
<comment type="similarity">
    <text evidence="1">Belongs to the class IV-like SAM-binding methyltransferase superfamily. RNA methyltransferase NEP1 family.</text>
</comment>
<keyword evidence="3" id="KW-0698">rRNA processing</keyword>
<evidence type="ECO:0008006" key="12">
    <source>
        <dbReference type="Google" id="ProtNLM"/>
    </source>
</evidence>
<evidence type="ECO:0000313" key="10">
    <source>
        <dbReference type="EMBL" id="MBA0637000.1"/>
    </source>
</evidence>
<accession>A0A7J8TFT1</accession>
<evidence type="ECO:0000313" key="11">
    <source>
        <dbReference type="Proteomes" id="UP000593561"/>
    </source>
</evidence>
<evidence type="ECO:0000256" key="5">
    <source>
        <dbReference type="ARBA" id="ARBA00022679"/>
    </source>
</evidence>
<dbReference type="GO" id="GO:0019843">
    <property type="term" value="F:rRNA binding"/>
    <property type="evidence" value="ECO:0007669"/>
    <property type="project" value="UniProtKB-KW"/>
</dbReference>
<protein>
    <recommendedName>
        <fullName evidence="12">Ribosomal RNA small subunit methyltransferase NEP1</fullName>
    </recommendedName>
</protein>
<dbReference type="AlphaFoldDB" id="A0A7J8TFT1"/>
<dbReference type="SUPFAM" id="SSF75217">
    <property type="entry name" value="alpha/beta knot"/>
    <property type="match status" value="1"/>
</dbReference>
<dbReference type="InterPro" id="IPR029026">
    <property type="entry name" value="tRNA_m1G_MTases_N"/>
</dbReference>
<keyword evidence="11" id="KW-1185">Reference proteome</keyword>
<gene>
    <name evidence="10" type="ORF">Godav_005407</name>
</gene>
<comment type="caution">
    <text evidence="10">The sequence shown here is derived from an EMBL/GenBank/DDBJ whole genome shotgun (WGS) entry which is preliminary data.</text>
</comment>
<keyword evidence="6" id="KW-0949">S-adenosyl-L-methionine</keyword>
<organism evidence="10 11">
    <name type="scientific">Gossypium davidsonii</name>
    <name type="common">Davidson's cotton</name>
    <name type="synonym">Gossypium klotzschianum subsp. davidsonii</name>
    <dbReference type="NCBI Taxonomy" id="34287"/>
    <lineage>
        <taxon>Eukaryota</taxon>
        <taxon>Viridiplantae</taxon>
        <taxon>Streptophyta</taxon>
        <taxon>Embryophyta</taxon>
        <taxon>Tracheophyta</taxon>
        <taxon>Spermatophyta</taxon>
        <taxon>Magnoliopsida</taxon>
        <taxon>eudicotyledons</taxon>
        <taxon>Gunneridae</taxon>
        <taxon>Pentapetalae</taxon>
        <taxon>rosids</taxon>
        <taxon>malvids</taxon>
        <taxon>Malvales</taxon>
        <taxon>Malvaceae</taxon>
        <taxon>Malvoideae</taxon>
        <taxon>Gossypium</taxon>
    </lineage>
</organism>
<dbReference type="InterPro" id="IPR005304">
    <property type="entry name" value="Rbsml_bgen_MeTrfase_EMG1/NEP1"/>
</dbReference>
<feature type="non-terminal residue" evidence="10">
    <location>
        <position position="222"/>
    </location>
</feature>
<evidence type="ECO:0000256" key="6">
    <source>
        <dbReference type="ARBA" id="ARBA00022691"/>
    </source>
</evidence>
<keyword evidence="2" id="KW-0690">Ribosome biogenesis</keyword>
<dbReference type="GO" id="GO:0032040">
    <property type="term" value="C:small-subunit processome"/>
    <property type="evidence" value="ECO:0007669"/>
    <property type="project" value="TreeGrafter"/>
</dbReference>
<keyword evidence="5" id="KW-0808">Transferase</keyword>
<dbReference type="Pfam" id="PF03587">
    <property type="entry name" value="EMG1"/>
    <property type="match status" value="2"/>
</dbReference>
<keyword evidence="4" id="KW-0489">Methyltransferase</keyword>
<keyword evidence="9" id="KW-0812">Transmembrane</keyword>
<dbReference type="EMBL" id="JABFAC010247679">
    <property type="protein sequence ID" value="MBA0637000.1"/>
    <property type="molecule type" value="Genomic_DNA"/>
</dbReference>
<dbReference type="InterPro" id="IPR029028">
    <property type="entry name" value="Alpha/beta_knot_MTases"/>
</dbReference>
<dbReference type="CDD" id="cd18088">
    <property type="entry name" value="Nep1-like"/>
    <property type="match status" value="1"/>
</dbReference>
<evidence type="ECO:0000256" key="9">
    <source>
        <dbReference type="SAM" id="Phobius"/>
    </source>
</evidence>
<dbReference type="PANTHER" id="PTHR12636:SF5">
    <property type="entry name" value="RIBOSOMAL RNA SMALL SUBUNIT METHYLTRANSFERASE NEP1"/>
    <property type="match status" value="1"/>
</dbReference>
<reference evidence="10 11" key="1">
    <citation type="journal article" date="2019" name="Genome Biol. Evol.">
        <title>Insights into the evolution of the New World diploid cottons (Gossypium, subgenus Houzingenia) based on genome sequencing.</title>
        <authorList>
            <person name="Grover C.E."/>
            <person name="Arick M.A. 2nd"/>
            <person name="Thrash A."/>
            <person name="Conover J.L."/>
            <person name="Sanders W.S."/>
            <person name="Peterson D.G."/>
            <person name="Frelichowski J.E."/>
            <person name="Scheffler J.A."/>
            <person name="Scheffler B.E."/>
            <person name="Wendel J.F."/>
        </authorList>
    </citation>
    <scope>NUCLEOTIDE SEQUENCE [LARGE SCALE GENOMIC DNA]</scope>
    <source>
        <strain evidence="10">27</strain>
        <tissue evidence="10">Leaf</tissue>
    </source>
</reference>
<dbReference type="GO" id="GO:0070037">
    <property type="term" value="F:rRNA (pseudouridine) methyltransferase activity"/>
    <property type="evidence" value="ECO:0007669"/>
    <property type="project" value="InterPro"/>
</dbReference>
<sequence length="222" mass="25313">RGEKYEKEEQVEKGKEKEPTKSLIFNLIYLVGCKLLLSFQLLSSDDHANFLRKNNNNPADYRPDITHQALLSILDSLINKAGRLQVVYVRTEKGVLFKVKPHVRIPRTYKRFSGIICKLSLLRLYLLCCILKLLPARCFRNSSSFSCASSFPYSSDKLVKMRKYVDVVGDDVNLVFVVGAMVHGKIELDYIDDFIAISDYPLSAAMCIARIIEALVDKWSIL</sequence>
<evidence type="ECO:0000256" key="7">
    <source>
        <dbReference type="ARBA" id="ARBA00022730"/>
    </source>
</evidence>
<feature type="transmembrane region" description="Helical" evidence="9">
    <location>
        <begin position="23"/>
        <end position="42"/>
    </location>
</feature>
<evidence type="ECO:0000256" key="1">
    <source>
        <dbReference type="ARBA" id="ARBA00008115"/>
    </source>
</evidence>
<dbReference type="PANTHER" id="PTHR12636">
    <property type="entry name" value="NEP1/MRA1"/>
    <property type="match status" value="1"/>
</dbReference>
<proteinExistence type="inferred from homology"/>
<evidence type="ECO:0000256" key="4">
    <source>
        <dbReference type="ARBA" id="ARBA00022603"/>
    </source>
</evidence>
<evidence type="ECO:0000256" key="8">
    <source>
        <dbReference type="ARBA" id="ARBA00022884"/>
    </source>
</evidence>
<dbReference type="Proteomes" id="UP000593561">
    <property type="component" value="Unassembled WGS sequence"/>
</dbReference>
<name>A0A7J8TFT1_GOSDV</name>
<keyword evidence="7" id="KW-0699">rRNA-binding</keyword>